<dbReference type="PANTHER" id="PTHR11804:SF84">
    <property type="entry name" value="SACCHAROLYSIN"/>
    <property type="match status" value="1"/>
</dbReference>
<evidence type="ECO:0000256" key="5">
    <source>
        <dbReference type="ARBA" id="ARBA00022833"/>
    </source>
</evidence>
<evidence type="ECO:0000313" key="11">
    <source>
        <dbReference type="EMBL" id="KAG2087124.1"/>
    </source>
</evidence>
<dbReference type="InterPro" id="IPR045090">
    <property type="entry name" value="Pept_M3A_M3B"/>
</dbReference>
<evidence type="ECO:0000256" key="8">
    <source>
        <dbReference type="RuleBase" id="RU003435"/>
    </source>
</evidence>
<dbReference type="PANTHER" id="PTHR11804">
    <property type="entry name" value="PROTEASE M3 THIMET OLIGOPEPTIDASE-RELATED"/>
    <property type="match status" value="1"/>
</dbReference>
<evidence type="ECO:0000256" key="2">
    <source>
        <dbReference type="ARBA" id="ARBA00022670"/>
    </source>
</evidence>
<dbReference type="EMBL" id="JABBWM010000136">
    <property type="protein sequence ID" value="KAG2087124.1"/>
    <property type="molecule type" value="Genomic_DNA"/>
</dbReference>
<keyword evidence="4 8" id="KW-0378">Hydrolase</keyword>
<dbReference type="GO" id="GO:0046872">
    <property type="term" value="F:metal ion binding"/>
    <property type="evidence" value="ECO:0007669"/>
    <property type="project" value="UniProtKB-UniRule"/>
</dbReference>
<name>A0A9P7JLE1_9AGAM</name>
<reference evidence="11" key="1">
    <citation type="journal article" date="2020" name="New Phytol.">
        <title>Comparative genomics reveals dynamic genome evolution in host specialist ectomycorrhizal fungi.</title>
        <authorList>
            <person name="Lofgren L.A."/>
            <person name="Nguyen N.H."/>
            <person name="Vilgalys R."/>
            <person name="Ruytinx J."/>
            <person name="Liao H.L."/>
            <person name="Branco S."/>
            <person name="Kuo A."/>
            <person name="LaButti K."/>
            <person name="Lipzen A."/>
            <person name="Andreopoulos W."/>
            <person name="Pangilinan J."/>
            <person name="Riley R."/>
            <person name="Hundley H."/>
            <person name="Na H."/>
            <person name="Barry K."/>
            <person name="Grigoriev I.V."/>
            <person name="Stajich J.E."/>
            <person name="Kennedy P.G."/>
        </authorList>
    </citation>
    <scope>NUCLEOTIDE SEQUENCE</scope>
    <source>
        <strain evidence="11">FC423</strain>
    </source>
</reference>
<dbReference type="GO" id="GO:0004222">
    <property type="term" value="F:metalloendopeptidase activity"/>
    <property type="evidence" value="ECO:0007669"/>
    <property type="project" value="InterPro"/>
</dbReference>
<dbReference type="Gene3D" id="1.20.1050.40">
    <property type="entry name" value="Endopeptidase. Chain P, domain 1"/>
    <property type="match status" value="1"/>
</dbReference>
<dbReference type="AlphaFoldDB" id="A0A9P7JLE1"/>
<dbReference type="RefSeq" id="XP_041285098.1">
    <property type="nucleotide sequence ID" value="XM_041439310.1"/>
</dbReference>
<comment type="cofactor">
    <cofactor evidence="8">
        <name>Zn(2+)</name>
        <dbReference type="ChEBI" id="CHEBI:29105"/>
    </cofactor>
    <text evidence="8">Binds 1 zinc ion.</text>
</comment>
<proteinExistence type="inferred from homology"/>
<dbReference type="GO" id="GO:0006518">
    <property type="term" value="P:peptide metabolic process"/>
    <property type="evidence" value="ECO:0007669"/>
    <property type="project" value="TreeGrafter"/>
</dbReference>
<evidence type="ECO:0000256" key="9">
    <source>
        <dbReference type="SAM" id="Coils"/>
    </source>
</evidence>
<evidence type="ECO:0000256" key="7">
    <source>
        <dbReference type="ARBA" id="ARBA00025208"/>
    </source>
</evidence>
<dbReference type="InterPro" id="IPR024079">
    <property type="entry name" value="MetalloPept_cat_dom_sf"/>
</dbReference>
<evidence type="ECO:0000313" key="12">
    <source>
        <dbReference type="Proteomes" id="UP000823399"/>
    </source>
</evidence>
<keyword evidence="9" id="KW-0175">Coiled coil</keyword>
<keyword evidence="5 8" id="KW-0862">Zinc</keyword>
<comment type="caution">
    <text evidence="11">The sequence shown here is derived from an EMBL/GenBank/DDBJ whole genome shotgun (WGS) entry which is preliminary data.</text>
</comment>
<dbReference type="Gene3D" id="1.10.1370.10">
    <property type="entry name" value="Neurolysin, domain 3"/>
    <property type="match status" value="1"/>
</dbReference>
<evidence type="ECO:0000256" key="6">
    <source>
        <dbReference type="ARBA" id="ARBA00023049"/>
    </source>
</evidence>
<dbReference type="SUPFAM" id="SSF55486">
    <property type="entry name" value="Metalloproteases ('zincins'), catalytic domain"/>
    <property type="match status" value="1"/>
</dbReference>
<keyword evidence="2 8" id="KW-0645">Protease</keyword>
<keyword evidence="12" id="KW-1185">Reference proteome</keyword>
<feature type="coiled-coil region" evidence="9">
    <location>
        <begin position="182"/>
        <end position="209"/>
    </location>
</feature>
<dbReference type="InterPro" id="IPR024080">
    <property type="entry name" value="Neurolysin/TOP_N"/>
</dbReference>
<dbReference type="Proteomes" id="UP000823399">
    <property type="component" value="Unassembled WGS sequence"/>
</dbReference>
<dbReference type="CDD" id="cd06455">
    <property type="entry name" value="M3A_TOP"/>
    <property type="match status" value="1"/>
</dbReference>
<evidence type="ECO:0000259" key="10">
    <source>
        <dbReference type="Pfam" id="PF01432"/>
    </source>
</evidence>
<evidence type="ECO:0000256" key="3">
    <source>
        <dbReference type="ARBA" id="ARBA00022723"/>
    </source>
</evidence>
<gene>
    <name evidence="11" type="ORF">F5147DRAFT_728242</name>
</gene>
<dbReference type="FunFam" id="3.40.390.10:FF:000006">
    <property type="entry name" value="Thimet oligopeptidase 1"/>
    <property type="match status" value="1"/>
</dbReference>
<sequence>MIARASSASSKSTRLLSHSKLPQLRNAESSHFWQLAHNPGGYTGSVTRTTYIQIDSPNLALKYPTRIQSLRQSHLRTQYSRLQTSRPFSTSPHTKSSFAFSLLESDPIMASLTPPQAPPRWNHTPEEVLRITKQALAQNKAVSDRVGALPEAECNFETVFLPLANAEAEALIICEPLGFYQNVSLSKELRDASNDAEALQRDFDVEESMRLDVFKAKAAAENNLRKSGEWEKLSDEQRRLVEKMVLDGKRAGLALPEKEREVLMKLKKELSQACLDFSKNFNEEDGNISFTLEELDGVPSDVISGYTKRTEGLKEVYDVTFKTPDISPIFKFAHNPTTRRDAQEGFEDRLKQNVPLLEKALDLRRRIAAMLGYDTWADYVTEVKMVKSGKNAANFLDDLEAKLRPVGEKERDILLQLKKEEHEKRGLPFDGEFYIWDYRYYDRLYIEKTLDLDESLVKEYFPVAVVVPTILKIYQDLLGVKFIEIKDDNVWHPEVQQFAVWDKDAKDESAFVGYCYLDLFPRAAKYSHAAVWGLLPGYELPSGKHHYPLTAMVANLAKPTPDRPALMRHDDVTTFFHEMGHVFHGLLSRTRYARFHGTSVARDFVEAPSQMLENWCWEPKVLEKMSSHYETQEPLSPELIDKLIRSRYVNVGLFYLRQLFFAKFDLKVHVDKEAADYTKLWNDLRESISLVKGGKAQPGQGTFGHIVGGYDAGYYGYTYSLVFAADMYATVFKKDPLNPALGKLYRDKILLVGGSRDETDSLEDFLGRSPNSDAFLEEIFGKVANASL</sequence>
<feature type="domain" description="Peptidase M3A/M3B catalytic" evidence="10">
    <location>
        <begin position="333"/>
        <end position="778"/>
    </location>
</feature>
<comment type="similarity">
    <text evidence="1 8">Belongs to the peptidase M3 family.</text>
</comment>
<dbReference type="Gene3D" id="3.40.390.10">
    <property type="entry name" value="Collagenase (Catalytic Domain)"/>
    <property type="match status" value="1"/>
</dbReference>
<dbReference type="InterPro" id="IPR001567">
    <property type="entry name" value="Pept_M3A_M3B_dom"/>
</dbReference>
<evidence type="ECO:0000256" key="1">
    <source>
        <dbReference type="ARBA" id="ARBA00006040"/>
    </source>
</evidence>
<comment type="function">
    <text evidence="7">Cleaves proteins, imported into the mitochondrion, to their mature size. While most mitochondrial precursor proteins are processed to the mature form in one step by mitochondrial processing peptidase (MPP), the sequential cleavage by MIP of an octapeptide after initial processing by MPP is a required step for a subgroup of nuclear-encoded precursor proteins destined for the matrix or the inner membrane.</text>
</comment>
<keyword evidence="6 8" id="KW-0482">Metalloprotease</keyword>
<dbReference type="GeneID" id="64701569"/>
<accession>A0A9P7JLE1</accession>
<keyword evidence="3 8" id="KW-0479">Metal-binding</keyword>
<dbReference type="GO" id="GO:0006508">
    <property type="term" value="P:proteolysis"/>
    <property type="evidence" value="ECO:0007669"/>
    <property type="project" value="UniProtKB-KW"/>
</dbReference>
<dbReference type="OrthoDB" id="534666at2759"/>
<dbReference type="GO" id="GO:0005758">
    <property type="term" value="C:mitochondrial intermembrane space"/>
    <property type="evidence" value="ECO:0007669"/>
    <property type="project" value="TreeGrafter"/>
</dbReference>
<evidence type="ECO:0000256" key="4">
    <source>
        <dbReference type="ARBA" id="ARBA00022801"/>
    </source>
</evidence>
<dbReference type="InterPro" id="IPR024077">
    <property type="entry name" value="Neurolysin/TOP_dom2"/>
</dbReference>
<dbReference type="Pfam" id="PF01432">
    <property type="entry name" value="Peptidase_M3"/>
    <property type="match status" value="1"/>
</dbReference>
<protein>
    <submittedName>
        <fullName evidence="11">Mitochondrial endopeptidase</fullName>
    </submittedName>
</protein>
<organism evidence="11 12">
    <name type="scientific">Suillus discolor</name>
    <dbReference type="NCBI Taxonomy" id="1912936"/>
    <lineage>
        <taxon>Eukaryota</taxon>
        <taxon>Fungi</taxon>
        <taxon>Dikarya</taxon>
        <taxon>Basidiomycota</taxon>
        <taxon>Agaricomycotina</taxon>
        <taxon>Agaricomycetes</taxon>
        <taxon>Agaricomycetidae</taxon>
        <taxon>Boletales</taxon>
        <taxon>Suillineae</taxon>
        <taxon>Suillaceae</taxon>
        <taxon>Suillus</taxon>
    </lineage>
</organism>